<dbReference type="AlphaFoldDB" id="A0A1G7JGN9"/>
<name>A0A1G7JGN9_9BACT</name>
<dbReference type="InterPro" id="IPR023346">
    <property type="entry name" value="Lysozyme-like_dom_sf"/>
</dbReference>
<dbReference type="InterPro" id="IPR018392">
    <property type="entry name" value="LysM"/>
</dbReference>
<dbReference type="InterPro" id="IPR036779">
    <property type="entry name" value="LysM_dom_sf"/>
</dbReference>
<dbReference type="SMART" id="SM00257">
    <property type="entry name" value="LysM"/>
    <property type="match status" value="2"/>
</dbReference>
<feature type="signal peptide" evidence="2">
    <location>
        <begin position="1"/>
        <end position="24"/>
    </location>
</feature>
<dbReference type="PROSITE" id="PS51782">
    <property type="entry name" value="LYSM"/>
    <property type="match status" value="2"/>
</dbReference>
<dbReference type="STRING" id="659014.SAMN04487996_109286"/>
<dbReference type="SUPFAM" id="SSF53955">
    <property type="entry name" value="Lysozyme-like"/>
    <property type="match status" value="1"/>
</dbReference>
<feature type="domain" description="LysM" evidence="3">
    <location>
        <begin position="478"/>
        <end position="521"/>
    </location>
</feature>
<protein>
    <submittedName>
        <fullName evidence="4">Membrane-bound lytic murein transglycosylase D</fullName>
    </submittedName>
</protein>
<dbReference type="Proteomes" id="UP000198748">
    <property type="component" value="Unassembled WGS sequence"/>
</dbReference>
<dbReference type="CDD" id="cd16894">
    <property type="entry name" value="MltD-like"/>
    <property type="match status" value="1"/>
</dbReference>
<dbReference type="PROSITE" id="PS00922">
    <property type="entry name" value="TRANSGLYCOSYLASE"/>
    <property type="match status" value="1"/>
</dbReference>
<proteinExistence type="inferred from homology"/>
<dbReference type="CDD" id="cd00118">
    <property type="entry name" value="LysM"/>
    <property type="match status" value="2"/>
</dbReference>
<dbReference type="EMBL" id="FNAN01000009">
    <property type="protein sequence ID" value="SDF24063.1"/>
    <property type="molecule type" value="Genomic_DNA"/>
</dbReference>
<evidence type="ECO:0000256" key="1">
    <source>
        <dbReference type="ARBA" id="ARBA00007734"/>
    </source>
</evidence>
<accession>A0A1G7JGN9</accession>
<dbReference type="SUPFAM" id="SSF54106">
    <property type="entry name" value="LysM domain"/>
    <property type="match status" value="2"/>
</dbReference>
<evidence type="ECO:0000313" key="5">
    <source>
        <dbReference type="Proteomes" id="UP000198748"/>
    </source>
</evidence>
<keyword evidence="5" id="KW-1185">Reference proteome</keyword>
<dbReference type="GO" id="GO:0016020">
    <property type="term" value="C:membrane"/>
    <property type="evidence" value="ECO:0007669"/>
    <property type="project" value="InterPro"/>
</dbReference>
<dbReference type="Gene3D" id="3.10.350.10">
    <property type="entry name" value="LysM domain"/>
    <property type="match status" value="2"/>
</dbReference>
<dbReference type="InterPro" id="IPR000189">
    <property type="entry name" value="Transglyc_AS"/>
</dbReference>
<feature type="domain" description="LysM" evidence="3">
    <location>
        <begin position="399"/>
        <end position="442"/>
    </location>
</feature>
<organism evidence="4 5">
    <name type="scientific">Dyadobacter soli</name>
    <dbReference type="NCBI Taxonomy" id="659014"/>
    <lineage>
        <taxon>Bacteria</taxon>
        <taxon>Pseudomonadati</taxon>
        <taxon>Bacteroidota</taxon>
        <taxon>Cytophagia</taxon>
        <taxon>Cytophagales</taxon>
        <taxon>Spirosomataceae</taxon>
        <taxon>Dyadobacter</taxon>
    </lineage>
</organism>
<evidence type="ECO:0000313" key="4">
    <source>
        <dbReference type="EMBL" id="SDF24063.1"/>
    </source>
</evidence>
<evidence type="ECO:0000259" key="3">
    <source>
        <dbReference type="PROSITE" id="PS51782"/>
    </source>
</evidence>
<dbReference type="Gene3D" id="1.10.530.10">
    <property type="match status" value="1"/>
</dbReference>
<dbReference type="PANTHER" id="PTHR37423:SF2">
    <property type="entry name" value="MEMBRANE-BOUND LYTIC MUREIN TRANSGLYCOSYLASE C"/>
    <property type="match status" value="1"/>
</dbReference>
<keyword evidence="2" id="KW-0732">Signal</keyword>
<feature type="chain" id="PRO_5011718308" evidence="2">
    <location>
        <begin position="25"/>
        <end position="523"/>
    </location>
</feature>
<gene>
    <name evidence="4" type="ORF">SAMN04487996_109286</name>
</gene>
<dbReference type="GO" id="GO:0000270">
    <property type="term" value="P:peptidoglycan metabolic process"/>
    <property type="evidence" value="ECO:0007669"/>
    <property type="project" value="InterPro"/>
</dbReference>
<comment type="similarity">
    <text evidence="1">Belongs to the transglycosylase Slt family.</text>
</comment>
<dbReference type="PANTHER" id="PTHR37423">
    <property type="entry name" value="SOLUBLE LYTIC MUREIN TRANSGLYCOSYLASE-RELATED"/>
    <property type="match status" value="1"/>
</dbReference>
<dbReference type="GO" id="GO:0008933">
    <property type="term" value="F:peptidoglycan lytic transglycosylase activity"/>
    <property type="evidence" value="ECO:0007669"/>
    <property type="project" value="InterPro"/>
</dbReference>
<dbReference type="Pfam" id="PF01464">
    <property type="entry name" value="SLT"/>
    <property type="match status" value="1"/>
</dbReference>
<reference evidence="5" key="1">
    <citation type="submission" date="2016-10" db="EMBL/GenBank/DDBJ databases">
        <authorList>
            <person name="Varghese N."/>
            <person name="Submissions S."/>
        </authorList>
    </citation>
    <scope>NUCLEOTIDE SEQUENCE [LARGE SCALE GENOMIC DNA]</scope>
    <source>
        <strain evidence="5">DSM 25329</strain>
    </source>
</reference>
<evidence type="ECO:0000256" key="2">
    <source>
        <dbReference type="SAM" id="SignalP"/>
    </source>
</evidence>
<dbReference type="Pfam" id="PF01476">
    <property type="entry name" value="LysM"/>
    <property type="match status" value="2"/>
</dbReference>
<dbReference type="InterPro" id="IPR008258">
    <property type="entry name" value="Transglycosylase_SLT_dom_1"/>
</dbReference>
<sequence length="523" mass="60079">MRISKRVLWLGAMCAGFWNAPVGAMVPQERLTSGQDTVETIAQEEDDLMPSLPEVEEIGANPAVPEELLKERFAKLEKSIPLTYHKSSHEFVEYFIYKKATFTRTMMERMPLYFPLFEKALAKHGLPTELKYLSMIESGLNPTVISHARAGGLWQFMPATGREFGLYQDKYIDERFEPTKATEAACLYLKQLYKIFGDWELALASYNTGPGNVKRAMRRSRGTTFWTIYNVLPRETRSYVPQYVAMNYMMNYGYDHGIFPENTEFQIPNDTIHIDGYIDLATFCDNASIDFEVLKKLNPQITKKVLPDQTRDFVLKVPSVRFTYLMSNRSSIMDSCTRRYLSSDVMVAKADSTKTDSLGGNGSFPYVLASNVQNVSDDEAYDEEEGEEQVVQRSRTKRVSYTVRRGDVLAGIARKYGVSVVSLRKWNHIRRNNIRRGQRLVIYKEVKETVPATRIAAKVKPQQDDEQLAKQQRHTRKRYHTVQKGDTLWIISQRYGLEIGQLKKRNKIRGNSIKPGQKLIIST</sequence>
<dbReference type="RefSeq" id="WP_229212718.1">
    <property type="nucleotide sequence ID" value="NZ_FNAN01000009.1"/>
</dbReference>